<keyword evidence="5 10" id="KW-0812">Transmembrane</keyword>
<gene>
    <name evidence="12" type="ORF">V7S98_05975</name>
</gene>
<evidence type="ECO:0000313" key="13">
    <source>
        <dbReference type="Proteomes" id="UP001380290"/>
    </source>
</evidence>
<feature type="domain" description="EAL" evidence="11">
    <location>
        <begin position="258"/>
        <end position="512"/>
    </location>
</feature>
<accession>A0ABU8QQ35</accession>
<comment type="subcellular location">
    <subcellularLocation>
        <location evidence="1">Cell membrane</location>
        <topology evidence="1">Multi-pass membrane protein</topology>
    </subcellularLocation>
</comment>
<dbReference type="Proteomes" id="UP001380290">
    <property type="component" value="Unassembled WGS sequence"/>
</dbReference>
<keyword evidence="13" id="KW-1185">Reference proteome</keyword>
<evidence type="ECO:0000256" key="5">
    <source>
        <dbReference type="ARBA" id="ARBA00022692"/>
    </source>
</evidence>
<keyword evidence="7 10" id="KW-1133">Transmembrane helix</keyword>
<feature type="transmembrane region" description="Helical" evidence="10">
    <location>
        <begin position="233"/>
        <end position="255"/>
    </location>
</feature>
<evidence type="ECO:0000256" key="10">
    <source>
        <dbReference type="SAM" id="Phobius"/>
    </source>
</evidence>
<name>A0ABU8QQ35_9PSED</name>
<dbReference type="SMART" id="SM00052">
    <property type="entry name" value="EAL"/>
    <property type="match status" value="1"/>
</dbReference>
<evidence type="ECO:0000259" key="11">
    <source>
        <dbReference type="PROSITE" id="PS50883"/>
    </source>
</evidence>
<dbReference type="Pfam" id="PF00563">
    <property type="entry name" value="EAL"/>
    <property type="match status" value="1"/>
</dbReference>
<organism evidence="12 13">
    <name type="scientific">Pseudomonas farsensis</name>
    <dbReference type="NCBI Taxonomy" id="2745492"/>
    <lineage>
        <taxon>Bacteria</taxon>
        <taxon>Pseudomonadati</taxon>
        <taxon>Pseudomonadota</taxon>
        <taxon>Gammaproteobacteria</taxon>
        <taxon>Pseudomonadales</taxon>
        <taxon>Pseudomonadaceae</taxon>
        <taxon>Pseudomonas</taxon>
    </lineage>
</organism>
<keyword evidence="3" id="KW-1003">Cell membrane</keyword>
<dbReference type="EC" id="3.1.4.52" evidence="2"/>
<evidence type="ECO:0000313" key="12">
    <source>
        <dbReference type="EMBL" id="MEJ5862772.1"/>
    </source>
</evidence>
<dbReference type="InterPro" id="IPR050706">
    <property type="entry name" value="Cyclic-di-GMP_PDE-like"/>
</dbReference>
<dbReference type="EMBL" id="JBBHLC010000009">
    <property type="protein sequence ID" value="MEJ5862772.1"/>
    <property type="molecule type" value="Genomic_DNA"/>
</dbReference>
<evidence type="ECO:0000256" key="6">
    <source>
        <dbReference type="ARBA" id="ARBA00022801"/>
    </source>
</evidence>
<dbReference type="PROSITE" id="PS50883">
    <property type="entry name" value="EAL"/>
    <property type="match status" value="1"/>
</dbReference>
<dbReference type="InterPro" id="IPR001633">
    <property type="entry name" value="EAL_dom"/>
</dbReference>
<dbReference type="PANTHER" id="PTHR33121">
    <property type="entry name" value="CYCLIC DI-GMP PHOSPHODIESTERASE PDEF"/>
    <property type="match status" value="1"/>
</dbReference>
<evidence type="ECO:0000256" key="8">
    <source>
        <dbReference type="ARBA" id="ARBA00023136"/>
    </source>
</evidence>
<comment type="caution">
    <text evidence="12">The sequence shown here is derived from an EMBL/GenBank/DDBJ whole genome shotgun (WGS) entry which is preliminary data.</text>
</comment>
<dbReference type="Pfam" id="PF12792">
    <property type="entry name" value="CSS-motif"/>
    <property type="match status" value="1"/>
</dbReference>
<evidence type="ECO:0000256" key="1">
    <source>
        <dbReference type="ARBA" id="ARBA00004651"/>
    </source>
</evidence>
<keyword evidence="8 10" id="KW-0472">Membrane</keyword>
<dbReference type="PANTHER" id="PTHR33121:SF80">
    <property type="entry name" value="CYCLIC DI-GMP PHOSPHODIESTERASE PDEL"/>
    <property type="match status" value="1"/>
</dbReference>
<dbReference type="Gene3D" id="3.20.20.450">
    <property type="entry name" value="EAL domain"/>
    <property type="match status" value="1"/>
</dbReference>
<evidence type="ECO:0000256" key="7">
    <source>
        <dbReference type="ARBA" id="ARBA00022989"/>
    </source>
</evidence>
<protein>
    <recommendedName>
        <fullName evidence="2">cyclic-guanylate-specific phosphodiesterase</fullName>
        <ecNumber evidence="2">3.1.4.52</ecNumber>
    </recommendedName>
</protein>
<dbReference type="RefSeq" id="WP_339598595.1">
    <property type="nucleotide sequence ID" value="NZ_JBBHLC010000009.1"/>
</dbReference>
<dbReference type="InterPro" id="IPR024744">
    <property type="entry name" value="CSS-motif_dom"/>
</dbReference>
<evidence type="ECO:0000256" key="4">
    <source>
        <dbReference type="ARBA" id="ARBA00022636"/>
    </source>
</evidence>
<comment type="catalytic activity">
    <reaction evidence="9">
        <text>3',3'-c-di-GMP + H2O = 5'-phosphoguanylyl(3'-&gt;5')guanosine + H(+)</text>
        <dbReference type="Rhea" id="RHEA:24902"/>
        <dbReference type="ChEBI" id="CHEBI:15377"/>
        <dbReference type="ChEBI" id="CHEBI:15378"/>
        <dbReference type="ChEBI" id="CHEBI:58754"/>
        <dbReference type="ChEBI" id="CHEBI:58805"/>
        <dbReference type="EC" id="3.1.4.52"/>
    </reaction>
</comment>
<dbReference type="SUPFAM" id="SSF141868">
    <property type="entry name" value="EAL domain-like"/>
    <property type="match status" value="1"/>
</dbReference>
<evidence type="ECO:0000256" key="2">
    <source>
        <dbReference type="ARBA" id="ARBA00012282"/>
    </source>
</evidence>
<evidence type="ECO:0000256" key="3">
    <source>
        <dbReference type="ARBA" id="ARBA00022475"/>
    </source>
</evidence>
<reference evidence="12 13" key="1">
    <citation type="submission" date="2024-02" db="EMBL/GenBank/DDBJ databases">
        <title>Identification of pathogenicity and growth-promoting function of Pseudomonas putida variant.</title>
        <authorList>
            <person name="Sun J."/>
        </authorList>
    </citation>
    <scope>NUCLEOTIDE SEQUENCE [LARGE SCALE GENOMIC DNA]</scope>
    <source>
        <strain evidence="12 13">A03</strain>
    </source>
</reference>
<dbReference type="CDD" id="cd01948">
    <property type="entry name" value="EAL"/>
    <property type="match status" value="1"/>
</dbReference>
<dbReference type="InterPro" id="IPR035919">
    <property type="entry name" value="EAL_sf"/>
</dbReference>
<keyword evidence="4" id="KW-0973">c-di-GMP</keyword>
<evidence type="ECO:0000256" key="9">
    <source>
        <dbReference type="ARBA" id="ARBA00034290"/>
    </source>
</evidence>
<keyword evidence="6" id="KW-0378">Hydrolase</keyword>
<sequence>MPLTRHRPARWSWRTLLPWAVAVIPLLGGLAVMNWQTGREMRSASQATALEVSRHIETILDSLAAAADQLLPKAGQPCSDVQLALRIEVTRNPFVRSTNLFDHNTLYCSSLYGDFDEPVHTRDYTDGKLWLMDGNTVTPGQALLVYRASQGSRGAITTVDGRHLLSALRLIGKDVQLQVQVGDHWMGSEGRVHNGTPPIADSAPVTVSSSRYPFSVHAGYAAGKAGELFLARYPAMLGLLLMLGALAGAACRWQIRRANSPRAELDRALQAGEFLPYFQPVVRQGDYRWAGVEVLMRWRHPREGLVRPDLFIPYAEHSGQIVAMTRALMLNTAQALAPHAALLEDGFHVGINITADHCRSLGLLDDCRTFLQHFAPGRVVLTLELTERKLIEPTPITLELFEKLHDIGVMIALDDFGTGQSSLNYLRQFKVDYLKIDQSFVAMIGGDALSQHILDSIIELSGKLALGIVAEGVETAVQRDYLARYKVDFQQGYLFARPMPLDELLLALAARPGSARLPHTAPPEIMRG</sequence>
<feature type="transmembrane region" description="Helical" evidence="10">
    <location>
        <begin position="16"/>
        <end position="35"/>
    </location>
</feature>
<proteinExistence type="predicted"/>